<dbReference type="Proteomes" id="UP000051861">
    <property type="component" value="Unassembled WGS sequence"/>
</dbReference>
<accession>A0A0S7Y5Z2</accession>
<organism evidence="2 3">
    <name type="scientific">candidate division WOR-1 bacterium DG_54_3</name>
    <dbReference type="NCBI Taxonomy" id="1703775"/>
    <lineage>
        <taxon>Bacteria</taxon>
        <taxon>Bacillati</taxon>
        <taxon>Saganbacteria</taxon>
    </lineage>
</organism>
<feature type="transmembrane region" description="Helical" evidence="1">
    <location>
        <begin position="48"/>
        <end position="68"/>
    </location>
</feature>
<reference evidence="2 3" key="1">
    <citation type="journal article" date="2015" name="Microbiome">
        <title>Genomic resolution of linkages in carbon, nitrogen, and sulfur cycling among widespread estuary sediment bacteria.</title>
        <authorList>
            <person name="Baker B.J."/>
            <person name="Lazar C.S."/>
            <person name="Teske A.P."/>
            <person name="Dick G.J."/>
        </authorList>
    </citation>
    <scope>NUCLEOTIDE SEQUENCE [LARGE SCALE GENOMIC DNA]</scope>
    <source>
        <strain evidence="2">DG_54_3</strain>
    </source>
</reference>
<protein>
    <submittedName>
        <fullName evidence="2">Uncharacterized protein</fullName>
    </submittedName>
</protein>
<dbReference type="EMBL" id="LIZX01000005">
    <property type="protein sequence ID" value="KPJ70142.1"/>
    <property type="molecule type" value="Genomic_DNA"/>
</dbReference>
<keyword evidence="1" id="KW-0472">Membrane</keyword>
<keyword evidence="1" id="KW-0812">Transmembrane</keyword>
<evidence type="ECO:0000256" key="1">
    <source>
        <dbReference type="SAM" id="Phobius"/>
    </source>
</evidence>
<feature type="transmembrane region" description="Helical" evidence="1">
    <location>
        <begin position="20"/>
        <end position="36"/>
    </location>
</feature>
<comment type="caution">
    <text evidence="2">The sequence shown here is derived from an EMBL/GenBank/DDBJ whole genome shotgun (WGS) entry which is preliminary data.</text>
</comment>
<proteinExistence type="predicted"/>
<feature type="transmembrane region" description="Helical" evidence="1">
    <location>
        <begin position="88"/>
        <end position="107"/>
    </location>
</feature>
<evidence type="ECO:0000313" key="2">
    <source>
        <dbReference type="EMBL" id="KPJ70142.1"/>
    </source>
</evidence>
<keyword evidence="1" id="KW-1133">Transmembrane helix</keyword>
<evidence type="ECO:0000313" key="3">
    <source>
        <dbReference type="Proteomes" id="UP000051861"/>
    </source>
</evidence>
<dbReference type="AlphaFoldDB" id="A0A0S7Y5Z2"/>
<sequence>MDFQGWLFQEITISRSFSTHIFYIFLFLLSMLALILAKKFRLFRFSLLLWLCATVIGLVWESALFASGNRQYSFWALAELLYHALTEGGPGLVIMTILADRIGLVNLSEYKEKKREKCQS</sequence>
<gene>
    <name evidence="2" type="ORF">AMJ44_00660</name>
</gene>
<name>A0A0S7Y5Z2_UNCSA</name>